<evidence type="ECO:0000313" key="2">
    <source>
        <dbReference type="EMBL" id="OMH40002.1"/>
    </source>
</evidence>
<dbReference type="STRING" id="1914305.BLW93_07580"/>
<dbReference type="AlphaFoldDB" id="A0A1R1MJK6"/>
<feature type="repeat" description="TPR" evidence="1">
    <location>
        <begin position="161"/>
        <end position="194"/>
    </location>
</feature>
<organism evidence="2 3">
    <name type="scientific">Desulfurobacterium indicum</name>
    <dbReference type="NCBI Taxonomy" id="1914305"/>
    <lineage>
        <taxon>Bacteria</taxon>
        <taxon>Pseudomonadati</taxon>
        <taxon>Aquificota</taxon>
        <taxon>Aquificia</taxon>
        <taxon>Desulfurobacteriales</taxon>
        <taxon>Desulfurobacteriaceae</taxon>
        <taxon>Desulfurobacterium</taxon>
    </lineage>
</organism>
<dbReference type="Pfam" id="PF13181">
    <property type="entry name" value="TPR_8"/>
    <property type="match status" value="1"/>
</dbReference>
<gene>
    <name evidence="2" type="ORF">BLW93_07580</name>
</gene>
<keyword evidence="1" id="KW-0802">TPR repeat</keyword>
<dbReference type="OrthoDB" id="9784011at2"/>
<sequence length="204" mass="23403">MKKIAAILAIIGMFSTTYALSYDEIKLAYHKSFIYEKAKDYRDAIKALMPVYEAYPKGYTVNLRLGWLYYLMGKYKNSEVHYRKAVEAIPSSVEAKLGLALPLMAEKRWSDVESLMYKVLKTDYYNFYGNLRLAIALRNEGKGKLAEQISRKMLALYPSNIAFLTELGLDLIAQGKKKEAYSIFNDVLILDPENTVARYYLGIK</sequence>
<accession>A0A1R1MJK6</accession>
<evidence type="ECO:0000313" key="3">
    <source>
        <dbReference type="Proteomes" id="UP000187408"/>
    </source>
</evidence>
<dbReference type="PROSITE" id="PS50005">
    <property type="entry name" value="TPR"/>
    <property type="match status" value="2"/>
</dbReference>
<evidence type="ECO:0000256" key="1">
    <source>
        <dbReference type="PROSITE-ProRule" id="PRU00339"/>
    </source>
</evidence>
<dbReference type="SMART" id="SM00028">
    <property type="entry name" value="TPR"/>
    <property type="match status" value="3"/>
</dbReference>
<protein>
    <submittedName>
        <fullName evidence="2">Uncharacterized protein</fullName>
    </submittedName>
</protein>
<dbReference type="Gene3D" id="1.25.40.10">
    <property type="entry name" value="Tetratricopeptide repeat domain"/>
    <property type="match status" value="2"/>
</dbReference>
<reference evidence="2 3" key="1">
    <citation type="submission" date="2016-10" db="EMBL/GenBank/DDBJ databases">
        <title>Genome sequence of a sulfur-reducing bacterium Desulfurobacterium indicum K6013.</title>
        <authorList>
            <person name="Cao J."/>
            <person name="Shao Z."/>
            <person name="Alain K."/>
            <person name="Jebbar M."/>
        </authorList>
    </citation>
    <scope>NUCLEOTIDE SEQUENCE [LARGE SCALE GENOMIC DNA]</scope>
    <source>
        <strain evidence="2 3">K6013</strain>
    </source>
</reference>
<dbReference type="EMBL" id="MOEN01000034">
    <property type="protein sequence ID" value="OMH40002.1"/>
    <property type="molecule type" value="Genomic_DNA"/>
</dbReference>
<keyword evidence="3" id="KW-1185">Reference proteome</keyword>
<dbReference type="Proteomes" id="UP000187408">
    <property type="component" value="Unassembled WGS sequence"/>
</dbReference>
<feature type="repeat" description="TPR" evidence="1">
    <location>
        <begin position="59"/>
        <end position="92"/>
    </location>
</feature>
<dbReference type="InterPro" id="IPR019734">
    <property type="entry name" value="TPR_rpt"/>
</dbReference>
<proteinExistence type="predicted"/>
<dbReference type="InterPro" id="IPR011990">
    <property type="entry name" value="TPR-like_helical_dom_sf"/>
</dbReference>
<name>A0A1R1MJK6_9BACT</name>
<dbReference type="SUPFAM" id="SSF48452">
    <property type="entry name" value="TPR-like"/>
    <property type="match status" value="1"/>
</dbReference>
<comment type="caution">
    <text evidence="2">The sequence shown here is derived from an EMBL/GenBank/DDBJ whole genome shotgun (WGS) entry which is preliminary data.</text>
</comment>